<name>A0A3L6ZL07_9MICO</name>
<evidence type="ECO:0000313" key="1">
    <source>
        <dbReference type="EMBL" id="RLP68335.1"/>
    </source>
</evidence>
<dbReference type="Proteomes" id="UP000270299">
    <property type="component" value="Unassembled WGS sequence"/>
</dbReference>
<gene>
    <name evidence="1" type="ORF">D9V29_14000</name>
</gene>
<accession>A0A3L6ZL07</accession>
<sequence length="172" mass="19378">MDLAHASNEIAADFPESRDWRGSPFEWILSVPSATKGSIGRRLVAEWAANSGFDVRSIRVDGQHYLDIDELRVQVKMSTLWSSGIYRFQQIRDRDYDYCLCLGLSPVDAHMWLLPKEALDIHVIGQLGQHTGIDSQETYWFDAGPGVVQSWLEPFGNDPAQVRDWLADAAGL</sequence>
<organism evidence="1 2">
    <name type="scientific">Mycetocola manganoxydans</name>
    <dbReference type="NCBI Taxonomy" id="699879"/>
    <lineage>
        <taxon>Bacteria</taxon>
        <taxon>Bacillati</taxon>
        <taxon>Actinomycetota</taxon>
        <taxon>Actinomycetes</taxon>
        <taxon>Micrococcales</taxon>
        <taxon>Microbacteriaceae</taxon>
        <taxon>Mycetocola</taxon>
    </lineage>
</organism>
<dbReference type="EMBL" id="RCUV01000021">
    <property type="protein sequence ID" value="RLP68335.1"/>
    <property type="molecule type" value="Genomic_DNA"/>
</dbReference>
<protein>
    <recommendedName>
        <fullName evidence="3">DUF4365 domain-containing protein</fullName>
    </recommendedName>
</protein>
<keyword evidence="2" id="KW-1185">Reference proteome</keyword>
<proteinExistence type="predicted"/>
<reference evidence="1 2" key="1">
    <citation type="submission" date="2018-10" db="EMBL/GenBank/DDBJ databases">
        <authorList>
            <person name="Li J."/>
        </authorList>
    </citation>
    <scope>NUCLEOTIDE SEQUENCE [LARGE SCALE GENOMIC DNA]</scope>
    <source>
        <strain evidence="1 2">CCTCC AB209002</strain>
    </source>
</reference>
<evidence type="ECO:0008006" key="3">
    <source>
        <dbReference type="Google" id="ProtNLM"/>
    </source>
</evidence>
<dbReference type="AlphaFoldDB" id="A0A3L6ZL07"/>
<comment type="caution">
    <text evidence="1">The sequence shown here is derived from an EMBL/GenBank/DDBJ whole genome shotgun (WGS) entry which is preliminary data.</text>
</comment>
<evidence type="ECO:0000313" key="2">
    <source>
        <dbReference type="Proteomes" id="UP000270299"/>
    </source>
</evidence>